<evidence type="ECO:0000256" key="3">
    <source>
        <dbReference type="PROSITE-ProRule" id="PRU01006"/>
    </source>
</evidence>
<dbReference type="GeneID" id="4389056"/>
<feature type="compositionally biased region" description="Polar residues" evidence="4">
    <location>
        <begin position="1"/>
        <end position="10"/>
    </location>
</feature>
<feature type="compositionally biased region" description="Low complexity" evidence="4">
    <location>
        <begin position="39"/>
        <end position="51"/>
    </location>
</feature>
<dbReference type="HOGENOM" id="CLU_001285_0_0_1"/>
<evidence type="ECO:0000256" key="4">
    <source>
        <dbReference type="SAM" id="MobiDB-lite"/>
    </source>
</evidence>
<dbReference type="eggNOG" id="KOG2066">
    <property type="taxonomic scope" value="Eukaryota"/>
</dbReference>
<feature type="compositionally biased region" description="Acidic residues" evidence="4">
    <location>
        <begin position="66"/>
        <end position="96"/>
    </location>
</feature>
<dbReference type="Proteomes" id="UP000001056">
    <property type="component" value="Unassembled WGS sequence"/>
</dbReference>
<dbReference type="InParanoid" id="Q2HBP9"/>
<dbReference type="GO" id="GO:0009267">
    <property type="term" value="P:cellular response to starvation"/>
    <property type="evidence" value="ECO:0007669"/>
    <property type="project" value="TreeGrafter"/>
</dbReference>
<proteinExistence type="predicted"/>
<feature type="compositionally biased region" description="Basic and acidic residues" evidence="4">
    <location>
        <begin position="11"/>
        <end position="28"/>
    </location>
</feature>
<dbReference type="InterPro" id="IPR045111">
    <property type="entry name" value="Vps41/Vps8"/>
</dbReference>
<dbReference type="PANTHER" id="PTHR12616">
    <property type="entry name" value="VACUOLAR PROTEIN SORTING VPS41"/>
    <property type="match status" value="1"/>
</dbReference>
<feature type="repeat" description="CHCR" evidence="3">
    <location>
        <begin position="902"/>
        <end position="1062"/>
    </location>
</feature>
<sequence length="1237" mass="135360">MTESSPQPGDNDTHDKTIEPKSSHESIPDHGTGAVGTEGSARVRASSGASAETGDGTGASGAQSSGDEDESDEEEGDNDGDDNDDEDDEDEEDDDEPKLKYARLTQHLGPVYRNGDATSAFLVAGDKMHVVQLPAFQSLRVYHAHSASVTAVSISPFPPPLPSIKMDSALRSVPNSPLRPATATNESHASPAAAARRMKESPTVLNTPSNNIYIATSSLDGNICVQSLVDPKDVQLRNFARPVQAVALSPEYKSDRTYLSGGLSGQLILTVGAPTGRSTAMTAGATAQAAGWLGGMVGAGSGKDTVLHSGEGTINTIKWSLSGRYVVWLNEHGIKIMRTKLHLDHADAEDAWKRIGHIDRPQTEEWETMASVWKGRVEWVDEQAVEPDETSPDHNEVALSPAAESLKQQQLKNIKKIERLLVGWGGTIWIIHVHPGAIGTGRNAGERSAGRAEIGEEEGGQQSQGHGRSLSETSTESRPSGGIPRRQNNQPPELRLIDLSSQAEVDKDGLTISRFERLSSNDYHLGILPAQNAAAAVSSRGALETLAGLGTDVLNAALNPMALFSSAASVMSKNSDGASGINVPASGTRTGRTSVHPHLIKPGVKIFIHSPYDCILATRRDLSDHLAWLLDHNQYQQAWELVDRHPEVMSGVSDLSPSTPQNTQSTDDFYDDTASVAEGMRSFYSSAEKEKRRIGELWIQDVIETGDWSRAGQICGKVLGTPDRWEKWVWTFAGANKFDDIVNYIPAERTRPPMPGTLYEVMLGHYLQANKPKFRGLLDRWAPDLYDVGTITTALEDQLKYRDVREDSVEDGEVGRDWRIVMESLAKLHEANGRNREALRCHIKLQDADSAMRLIKEGHLADAVADDIPSFIGLRVPQGQASKMSQAELEDATAEAVTLLVDEAQHGLVKPEVVINQLLAKKLDLYTFFYLRGLWRGEGIHEHSDESRARLVTDSKSLVDQFADLAVHLFAAHDQSLLMDFLKTSTAYAFEKAAQECETHNYVPELVYLYSKTGETKRALYLIIDRLGDVSRAIAFAKEQDDPDLWEDLLTYSMDKPRFIRALLEEVGTAINSITLVRRIPEGLEIEGLREGLKHIMKEHEIQFSICEGVARVLRSEVAVAQGCLRMGQRRGVRFEVPVVKHHAASQEKDAQQQHPPPPSHAAEAPTDAHNGHARSTNGDGTPAHGGPGRRHSKEGAQVCAGPLRLGAGRRLSSGRLRRWWGLRVGMSFTCRICWRR</sequence>
<dbReference type="InterPro" id="IPR000547">
    <property type="entry name" value="Clathrin_H-chain/VPS_repeat"/>
</dbReference>
<keyword evidence="1" id="KW-0813">Transport</keyword>
<dbReference type="InterPro" id="IPR036322">
    <property type="entry name" value="WD40_repeat_dom_sf"/>
</dbReference>
<dbReference type="GO" id="GO:0006623">
    <property type="term" value="P:protein targeting to vacuole"/>
    <property type="evidence" value="ECO:0007669"/>
    <property type="project" value="InterPro"/>
</dbReference>
<dbReference type="SUPFAM" id="SSF50978">
    <property type="entry name" value="WD40 repeat-like"/>
    <property type="match status" value="1"/>
</dbReference>
<dbReference type="OrthoDB" id="244107at2759"/>
<feature type="region of interest" description="Disordered" evidence="4">
    <location>
        <begin position="439"/>
        <end position="493"/>
    </location>
</feature>
<evidence type="ECO:0000256" key="2">
    <source>
        <dbReference type="ARBA" id="ARBA00022927"/>
    </source>
</evidence>
<dbReference type="InterPro" id="IPR057780">
    <property type="entry name" value="Beta-prop_Vps41"/>
</dbReference>
<dbReference type="Gene3D" id="1.25.40.10">
    <property type="entry name" value="Tetratricopeptide repeat domain"/>
    <property type="match status" value="1"/>
</dbReference>
<feature type="region of interest" description="Disordered" evidence="4">
    <location>
        <begin position="1"/>
        <end position="98"/>
    </location>
</feature>
<dbReference type="GO" id="GO:0030897">
    <property type="term" value="C:HOPS complex"/>
    <property type="evidence" value="ECO:0007669"/>
    <property type="project" value="TreeGrafter"/>
</dbReference>
<organism evidence="6 7">
    <name type="scientific">Chaetomium globosum (strain ATCC 6205 / CBS 148.51 / DSM 1962 / NBRC 6347 / NRRL 1970)</name>
    <name type="common">Soil fungus</name>
    <dbReference type="NCBI Taxonomy" id="306901"/>
    <lineage>
        <taxon>Eukaryota</taxon>
        <taxon>Fungi</taxon>
        <taxon>Dikarya</taxon>
        <taxon>Ascomycota</taxon>
        <taxon>Pezizomycotina</taxon>
        <taxon>Sordariomycetes</taxon>
        <taxon>Sordariomycetidae</taxon>
        <taxon>Sordariales</taxon>
        <taxon>Chaetomiaceae</taxon>
        <taxon>Chaetomium</taxon>
    </lineage>
</organism>
<feature type="region of interest" description="Disordered" evidence="4">
    <location>
        <begin position="172"/>
        <end position="201"/>
    </location>
</feature>
<dbReference type="InterPro" id="IPR011990">
    <property type="entry name" value="TPR-like_helical_dom_sf"/>
</dbReference>
<gene>
    <name evidence="6" type="ORF">CHGG_02355</name>
</gene>
<dbReference type="AlphaFoldDB" id="Q2HBP9"/>
<name>Q2HBP9_CHAGB</name>
<dbReference type="Pfam" id="PF23556">
    <property type="entry name" value="TPR_Vps41"/>
    <property type="match status" value="1"/>
</dbReference>
<dbReference type="RefSeq" id="XP_001228871.1">
    <property type="nucleotide sequence ID" value="XM_001228870.1"/>
</dbReference>
<keyword evidence="7" id="KW-1185">Reference proteome</keyword>
<keyword evidence="2" id="KW-0653">Protein transport</keyword>
<feature type="compositionally biased region" description="Basic and acidic residues" evidence="4">
    <location>
        <begin position="444"/>
        <end position="454"/>
    </location>
</feature>
<dbReference type="InterPro" id="IPR015943">
    <property type="entry name" value="WD40/YVTN_repeat-like_dom_sf"/>
</dbReference>
<evidence type="ECO:0000313" key="7">
    <source>
        <dbReference type="Proteomes" id="UP000001056"/>
    </source>
</evidence>
<evidence type="ECO:0000256" key="1">
    <source>
        <dbReference type="ARBA" id="ARBA00022448"/>
    </source>
</evidence>
<dbReference type="SUPFAM" id="SSF48371">
    <property type="entry name" value="ARM repeat"/>
    <property type="match status" value="1"/>
</dbReference>
<dbReference type="OMA" id="CYIRLQD"/>
<dbReference type="PANTHER" id="PTHR12616:SF1">
    <property type="entry name" value="VACUOLAR PROTEIN SORTING-ASSOCIATED PROTEIN 41 HOMOLOG"/>
    <property type="match status" value="1"/>
</dbReference>
<dbReference type="GO" id="GO:0005770">
    <property type="term" value="C:late endosome"/>
    <property type="evidence" value="ECO:0007669"/>
    <property type="project" value="TreeGrafter"/>
</dbReference>
<dbReference type="Pfam" id="PF23411">
    <property type="entry name" value="Beta-prop_Vps41"/>
    <property type="match status" value="1"/>
</dbReference>
<feature type="domain" description="Vps41 beta-propeller" evidence="5">
    <location>
        <begin position="202"/>
        <end position="341"/>
    </location>
</feature>
<dbReference type="EMBL" id="CH408030">
    <property type="protein sequence ID" value="EAQ90420.1"/>
    <property type="molecule type" value="Genomic_DNA"/>
</dbReference>
<dbReference type="STRING" id="306901.Q2HBP9"/>
<dbReference type="VEuPathDB" id="FungiDB:CHGG_02355"/>
<dbReference type="GO" id="GO:0016236">
    <property type="term" value="P:macroautophagy"/>
    <property type="evidence" value="ECO:0007669"/>
    <property type="project" value="TreeGrafter"/>
</dbReference>
<dbReference type="Gene3D" id="2.130.10.10">
    <property type="entry name" value="YVTN repeat-like/Quinoprotein amine dehydrogenase"/>
    <property type="match status" value="1"/>
</dbReference>
<feature type="region of interest" description="Disordered" evidence="4">
    <location>
        <begin position="1142"/>
        <end position="1202"/>
    </location>
</feature>
<dbReference type="PROSITE" id="PS50236">
    <property type="entry name" value="CHCR"/>
    <property type="match status" value="1"/>
</dbReference>
<reference evidence="7" key="1">
    <citation type="journal article" date="2015" name="Genome Announc.">
        <title>Draft genome sequence of the cellulolytic fungus Chaetomium globosum.</title>
        <authorList>
            <person name="Cuomo C.A."/>
            <person name="Untereiner W.A."/>
            <person name="Ma L.-J."/>
            <person name="Grabherr M."/>
            <person name="Birren B.W."/>
        </authorList>
    </citation>
    <scope>NUCLEOTIDE SEQUENCE [LARGE SCALE GENOMIC DNA]</scope>
    <source>
        <strain evidence="7">ATCC 6205 / CBS 148.51 / DSM 1962 / NBRC 6347 / NRRL 1970</strain>
    </source>
</reference>
<dbReference type="GO" id="GO:0034058">
    <property type="term" value="P:endosomal vesicle fusion"/>
    <property type="evidence" value="ECO:0007669"/>
    <property type="project" value="TreeGrafter"/>
</dbReference>
<dbReference type="InterPro" id="IPR016024">
    <property type="entry name" value="ARM-type_fold"/>
</dbReference>
<evidence type="ECO:0000259" key="5">
    <source>
        <dbReference type="Pfam" id="PF23411"/>
    </source>
</evidence>
<accession>Q2HBP9</accession>
<protein>
    <recommendedName>
        <fullName evidence="5">Vps41 beta-propeller domain-containing protein</fullName>
    </recommendedName>
</protein>
<dbReference type="SMART" id="SM00299">
    <property type="entry name" value="CLH"/>
    <property type="match status" value="1"/>
</dbReference>
<dbReference type="FunCoup" id="Q2HBP9">
    <property type="interactions" value="611"/>
</dbReference>
<evidence type="ECO:0000313" key="6">
    <source>
        <dbReference type="EMBL" id="EAQ90420.1"/>
    </source>
</evidence>